<proteinExistence type="predicted"/>
<dbReference type="EMBL" id="QUSF01000142">
    <property type="protein sequence ID" value="RLV89601.1"/>
    <property type="molecule type" value="Genomic_DNA"/>
</dbReference>
<gene>
    <name evidence="2" type="ORF">DV515_00014815</name>
</gene>
<organism evidence="2 3">
    <name type="scientific">Chloebia gouldiae</name>
    <name type="common">Gouldian finch</name>
    <name type="synonym">Erythrura gouldiae</name>
    <dbReference type="NCBI Taxonomy" id="44316"/>
    <lineage>
        <taxon>Eukaryota</taxon>
        <taxon>Metazoa</taxon>
        <taxon>Chordata</taxon>
        <taxon>Craniata</taxon>
        <taxon>Vertebrata</taxon>
        <taxon>Euteleostomi</taxon>
        <taxon>Archelosauria</taxon>
        <taxon>Archosauria</taxon>
        <taxon>Dinosauria</taxon>
        <taxon>Saurischia</taxon>
        <taxon>Theropoda</taxon>
        <taxon>Coelurosauria</taxon>
        <taxon>Aves</taxon>
        <taxon>Neognathae</taxon>
        <taxon>Neoaves</taxon>
        <taxon>Telluraves</taxon>
        <taxon>Australaves</taxon>
        <taxon>Passeriformes</taxon>
        <taxon>Passeroidea</taxon>
        <taxon>Passeridae</taxon>
        <taxon>Chloebia</taxon>
    </lineage>
</organism>
<dbReference type="Proteomes" id="UP000276834">
    <property type="component" value="Unassembled WGS sequence"/>
</dbReference>
<comment type="caution">
    <text evidence="2">The sequence shown here is derived from an EMBL/GenBank/DDBJ whole genome shotgun (WGS) entry which is preliminary data.</text>
</comment>
<feature type="non-terminal residue" evidence="2">
    <location>
        <position position="1"/>
    </location>
</feature>
<accession>A0A3L8RX50</accession>
<sequence>LQKFARDPVNMEMVGNLTLLRETALYYTLLLTSAPALPLSSLPERFLCFLSPGAVGNLSREEVLAVAPRLGRSCPRSRGMPAGRAPSSLALQELQ</sequence>
<evidence type="ECO:0000313" key="2">
    <source>
        <dbReference type="EMBL" id="RLV89601.1"/>
    </source>
</evidence>
<dbReference type="AlphaFoldDB" id="A0A3L8RX50"/>
<keyword evidence="3" id="KW-1185">Reference proteome</keyword>
<feature type="region of interest" description="Disordered" evidence="1">
    <location>
        <begin position="73"/>
        <end position="95"/>
    </location>
</feature>
<protein>
    <submittedName>
        <fullName evidence="2">Uncharacterized protein</fullName>
    </submittedName>
</protein>
<name>A0A3L8RX50_CHLGU</name>
<reference evidence="2 3" key="1">
    <citation type="journal article" date="2018" name="Proc. R. Soc. B">
        <title>A non-coding region near Follistatin controls head colour polymorphism in the Gouldian finch.</title>
        <authorList>
            <person name="Toomey M.B."/>
            <person name="Marques C.I."/>
            <person name="Andrade P."/>
            <person name="Araujo P.M."/>
            <person name="Sabatino S."/>
            <person name="Gazda M.A."/>
            <person name="Afonso S."/>
            <person name="Lopes R.J."/>
            <person name="Corbo J.C."/>
            <person name="Carneiro M."/>
        </authorList>
    </citation>
    <scope>NUCLEOTIDE SEQUENCE [LARGE SCALE GENOMIC DNA]</scope>
    <source>
        <strain evidence="2">Red01</strain>
        <tissue evidence="2">Muscle</tissue>
    </source>
</reference>
<evidence type="ECO:0000313" key="3">
    <source>
        <dbReference type="Proteomes" id="UP000276834"/>
    </source>
</evidence>
<feature type="non-terminal residue" evidence="2">
    <location>
        <position position="95"/>
    </location>
</feature>
<evidence type="ECO:0000256" key="1">
    <source>
        <dbReference type="SAM" id="MobiDB-lite"/>
    </source>
</evidence>